<dbReference type="InterPro" id="IPR013114">
    <property type="entry name" value="FabA_FabZ"/>
</dbReference>
<protein>
    <submittedName>
        <fullName evidence="2">3-hydroxyacyl-[acyl-carrier-protein] dehydratase</fullName>
        <ecNumber evidence="2">4.2.1.59</ecNumber>
    </submittedName>
</protein>
<dbReference type="RefSeq" id="WP_307186803.1">
    <property type="nucleotide sequence ID" value="NZ_JAUTBA010000001.1"/>
</dbReference>
<evidence type="ECO:0000313" key="3">
    <source>
        <dbReference type="Proteomes" id="UP001244640"/>
    </source>
</evidence>
<comment type="caution">
    <text evidence="2">The sequence shown here is derived from an EMBL/GenBank/DDBJ whole genome shotgun (WGS) entry which is preliminary data.</text>
</comment>
<dbReference type="EMBL" id="JAUTBA010000001">
    <property type="protein sequence ID" value="MDQ1151303.1"/>
    <property type="molecule type" value="Genomic_DNA"/>
</dbReference>
<organism evidence="2 3">
    <name type="scientific">Sphingobacterium zeae</name>
    <dbReference type="NCBI Taxonomy" id="1776859"/>
    <lineage>
        <taxon>Bacteria</taxon>
        <taxon>Pseudomonadati</taxon>
        <taxon>Bacteroidota</taxon>
        <taxon>Sphingobacteriia</taxon>
        <taxon>Sphingobacteriales</taxon>
        <taxon>Sphingobacteriaceae</taxon>
        <taxon>Sphingobacterium</taxon>
    </lineage>
</organism>
<accession>A0ABU0U960</accession>
<keyword evidence="1 2" id="KW-0456">Lyase</keyword>
<gene>
    <name evidence="2" type="ORF">QE382_003287</name>
</gene>
<name>A0ABU0U960_9SPHI</name>
<dbReference type="EC" id="4.2.1.59" evidence="2"/>
<dbReference type="Pfam" id="PF07977">
    <property type="entry name" value="FabA"/>
    <property type="match status" value="1"/>
</dbReference>
<evidence type="ECO:0000256" key="1">
    <source>
        <dbReference type="ARBA" id="ARBA00023239"/>
    </source>
</evidence>
<dbReference type="SUPFAM" id="SSF54637">
    <property type="entry name" value="Thioesterase/thiol ester dehydrase-isomerase"/>
    <property type="match status" value="1"/>
</dbReference>
<keyword evidence="3" id="KW-1185">Reference proteome</keyword>
<reference evidence="2 3" key="1">
    <citation type="submission" date="2023-07" db="EMBL/GenBank/DDBJ databases">
        <title>Functional and genomic diversity of the sorghum phyllosphere microbiome.</title>
        <authorList>
            <person name="Shade A."/>
        </authorList>
    </citation>
    <scope>NUCLEOTIDE SEQUENCE [LARGE SCALE GENOMIC DNA]</scope>
    <source>
        <strain evidence="2 3">SORGH_AS_0892</strain>
    </source>
</reference>
<evidence type="ECO:0000313" key="2">
    <source>
        <dbReference type="EMBL" id="MDQ1151303.1"/>
    </source>
</evidence>
<dbReference type="Proteomes" id="UP001244640">
    <property type="component" value="Unassembled WGS sequence"/>
</dbReference>
<dbReference type="PANTHER" id="PTHR30272:SF1">
    <property type="entry name" value="3-HYDROXYACYL-[ACYL-CARRIER-PROTEIN] DEHYDRATASE"/>
    <property type="match status" value="1"/>
</dbReference>
<proteinExistence type="predicted"/>
<dbReference type="PANTHER" id="PTHR30272">
    <property type="entry name" value="3-HYDROXYACYL-[ACYL-CARRIER-PROTEIN] DEHYDRATASE"/>
    <property type="match status" value="1"/>
</dbReference>
<dbReference type="InterPro" id="IPR029069">
    <property type="entry name" value="HotDog_dom_sf"/>
</dbReference>
<dbReference type="GO" id="GO:0019171">
    <property type="term" value="F:(3R)-hydroxyacyl-[acyl-carrier-protein] dehydratase activity"/>
    <property type="evidence" value="ECO:0007669"/>
    <property type="project" value="UniProtKB-EC"/>
</dbReference>
<dbReference type="Gene3D" id="3.10.129.10">
    <property type="entry name" value="Hotdog Thioesterase"/>
    <property type="match status" value="1"/>
</dbReference>
<sequence length="145" mass="16434">MDLNNIVAKLPYREPFLFVDELIHVDEEGIKGAYTFNENLDFYRGHFYGKPITPGVILIETMAQIGLACLGIFLLDKEFTANAVIALTSTDIEFLKPVYPKERVTVFSKKIYFRFGKLKCEVVMKNESGQEVCKGLLAGMITEEL</sequence>